<gene>
    <name evidence="1" type="ORF">UY82_C0050G0002</name>
</gene>
<dbReference type="AlphaFoldDB" id="A0A0G1XV72"/>
<sequence length="46" mass="5207">MTMSNFLMAAALEALTYEARQFTAATTIQQAKLTKRPTRLAFTKIR</sequence>
<dbReference type="Proteomes" id="UP000033865">
    <property type="component" value="Unassembled WGS sequence"/>
</dbReference>
<reference evidence="1 2" key="1">
    <citation type="journal article" date="2015" name="Nature">
        <title>rRNA introns, odd ribosomes, and small enigmatic genomes across a large radiation of phyla.</title>
        <authorList>
            <person name="Brown C.T."/>
            <person name="Hug L.A."/>
            <person name="Thomas B.C."/>
            <person name="Sharon I."/>
            <person name="Castelle C.J."/>
            <person name="Singh A."/>
            <person name="Wilkins M.J."/>
            <person name="Williams K.H."/>
            <person name="Banfield J.F."/>
        </authorList>
    </citation>
    <scope>NUCLEOTIDE SEQUENCE [LARGE SCALE GENOMIC DNA]</scope>
</reference>
<protein>
    <submittedName>
        <fullName evidence="1">Uncharacterized protein</fullName>
    </submittedName>
</protein>
<name>A0A0G1XV72_9BACT</name>
<accession>A0A0G1XV72</accession>
<evidence type="ECO:0000313" key="2">
    <source>
        <dbReference type="Proteomes" id="UP000033865"/>
    </source>
</evidence>
<dbReference type="EMBL" id="LCRN01000050">
    <property type="protein sequence ID" value="KKW35088.1"/>
    <property type="molecule type" value="Genomic_DNA"/>
</dbReference>
<evidence type="ECO:0000313" key="1">
    <source>
        <dbReference type="EMBL" id="KKW35088.1"/>
    </source>
</evidence>
<organism evidence="1 2">
    <name type="scientific">Candidatus Uhrbacteria bacterium GW2011_GWC2_53_7</name>
    <dbReference type="NCBI Taxonomy" id="1618986"/>
    <lineage>
        <taxon>Bacteria</taxon>
        <taxon>Candidatus Uhriibacteriota</taxon>
    </lineage>
</organism>
<proteinExistence type="predicted"/>
<comment type="caution">
    <text evidence="1">The sequence shown here is derived from an EMBL/GenBank/DDBJ whole genome shotgun (WGS) entry which is preliminary data.</text>
</comment>